<keyword evidence="3" id="KW-0378">Hydrolase</keyword>
<evidence type="ECO:0000256" key="1">
    <source>
        <dbReference type="SAM" id="SignalP"/>
    </source>
</evidence>
<name>A0ABV3K537_STRON</name>
<gene>
    <name evidence="3" type="ORF">AB0L16_27045</name>
</gene>
<protein>
    <submittedName>
        <fullName evidence="3">Glycosyl hydrolase family 18 protein</fullName>
    </submittedName>
</protein>
<feature type="chain" id="PRO_5046043470" evidence="1">
    <location>
        <begin position="28"/>
        <end position="344"/>
    </location>
</feature>
<dbReference type="InterPro" id="IPR029070">
    <property type="entry name" value="Chitinase_insertion_sf"/>
</dbReference>
<comment type="caution">
    <text evidence="3">The sequence shown here is derived from an EMBL/GenBank/DDBJ whole genome shotgun (WGS) entry which is preliminary data.</text>
</comment>
<dbReference type="Proteomes" id="UP001552594">
    <property type="component" value="Unassembled WGS sequence"/>
</dbReference>
<feature type="signal peptide" evidence="1">
    <location>
        <begin position="1"/>
        <end position="27"/>
    </location>
</feature>
<dbReference type="RefSeq" id="WP_109284416.1">
    <property type="nucleotide sequence ID" value="NZ_JBFAUK010000027.1"/>
</dbReference>
<dbReference type="GO" id="GO:0016787">
    <property type="term" value="F:hydrolase activity"/>
    <property type="evidence" value="ECO:0007669"/>
    <property type="project" value="UniProtKB-KW"/>
</dbReference>
<dbReference type="SMART" id="SM00636">
    <property type="entry name" value="Glyco_18"/>
    <property type="match status" value="1"/>
</dbReference>
<dbReference type="InterPro" id="IPR001223">
    <property type="entry name" value="Glyco_hydro18_cat"/>
</dbReference>
<proteinExistence type="predicted"/>
<feature type="domain" description="GH18" evidence="2">
    <location>
        <begin position="33"/>
        <end position="344"/>
    </location>
</feature>
<dbReference type="PANTHER" id="PTHR46066:SF2">
    <property type="entry name" value="CHITINASE DOMAIN-CONTAINING PROTEIN 1"/>
    <property type="match status" value="1"/>
</dbReference>
<dbReference type="PANTHER" id="PTHR46066">
    <property type="entry name" value="CHITINASE DOMAIN-CONTAINING PROTEIN 1 FAMILY MEMBER"/>
    <property type="match status" value="1"/>
</dbReference>
<organism evidence="3 4">
    <name type="scientific">Streptomyces orinoci</name>
    <name type="common">Streptoverticillium orinoci</name>
    <dbReference type="NCBI Taxonomy" id="67339"/>
    <lineage>
        <taxon>Bacteria</taxon>
        <taxon>Bacillati</taxon>
        <taxon>Actinomycetota</taxon>
        <taxon>Actinomycetes</taxon>
        <taxon>Kitasatosporales</taxon>
        <taxon>Streptomycetaceae</taxon>
        <taxon>Streptomyces</taxon>
    </lineage>
</organism>
<reference evidence="3 4" key="1">
    <citation type="submission" date="2024-06" db="EMBL/GenBank/DDBJ databases">
        <title>The Natural Products Discovery Center: Release of the First 8490 Sequenced Strains for Exploring Actinobacteria Biosynthetic Diversity.</title>
        <authorList>
            <person name="Kalkreuter E."/>
            <person name="Kautsar S.A."/>
            <person name="Yang D."/>
            <person name="Bader C.D."/>
            <person name="Teijaro C.N."/>
            <person name="Fluegel L."/>
            <person name="Davis C.M."/>
            <person name="Simpson J.R."/>
            <person name="Lauterbach L."/>
            <person name="Steele A.D."/>
            <person name="Gui C."/>
            <person name="Meng S."/>
            <person name="Li G."/>
            <person name="Viehrig K."/>
            <person name="Ye F."/>
            <person name="Su P."/>
            <person name="Kiefer A.F."/>
            <person name="Nichols A."/>
            <person name="Cepeda A.J."/>
            <person name="Yan W."/>
            <person name="Fan B."/>
            <person name="Jiang Y."/>
            <person name="Adhikari A."/>
            <person name="Zheng C.-J."/>
            <person name="Schuster L."/>
            <person name="Cowan T.M."/>
            <person name="Smanski M.J."/>
            <person name="Chevrette M.G."/>
            <person name="De Carvalho L.P.S."/>
            <person name="Shen B."/>
        </authorList>
    </citation>
    <scope>NUCLEOTIDE SEQUENCE [LARGE SCALE GENOMIC DNA]</scope>
    <source>
        <strain evidence="3 4">NPDC052347</strain>
    </source>
</reference>
<keyword evidence="1" id="KW-0732">Signal</keyword>
<keyword evidence="4" id="KW-1185">Reference proteome</keyword>
<dbReference type="EMBL" id="JBFAUK010000027">
    <property type="protein sequence ID" value="MEV5510048.1"/>
    <property type="molecule type" value="Genomic_DNA"/>
</dbReference>
<dbReference type="InterPro" id="IPR017853">
    <property type="entry name" value="GH"/>
</dbReference>
<dbReference type="Gene3D" id="3.10.50.10">
    <property type="match status" value="1"/>
</dbReference>
<accession>A0ABV3K537</accession>
<dbReference type="InterPro" id="IPR011583">
    <property type="entry name" value="Chitinase_II/V-like_cat"/>
</dbReference>
<sequence length="344" mass="37784">MRSLVLLIALSLTTCLLTAGTARTAPAATRTTSAWLPYWGTKAAYDDALRHADQLHTVSPFWYEASSATTITGYSGAGDRQIIDGLHGKGVKVVPTVVETPDAPAMAALLGDPAQRSRHTDALLRIAESGAYQGLDLDYERMTETKDPGLLERVRTGYNALMGDLCKRLHARHQQCVVTVMPQISGRPLVYDYPYLGKVADHLRIMGYNLHNALAQPGPLSSVTWYEQFLRYAVGTVPREKLEVALPAYGWDWTVGSNTRASHVTCLEAETLRRTKGVPYEFDAASATPHFAYPDAAGHRHEVWYQDARGTAAHLAVLHKWGVRGTGLWALGFEEAGLWDVLRG</sequence>
<dbReference type="PROSITE" id="PS51910">
    <property type="entry name" value="GH18_2"/>
    <property type="match status" value="1"/>
</dbReference>
<dbReference type="SUPFAM" id="SSF51445">
    <property type="entry name" value="(Trans)glycosidases"/>
    <property type="match status" value="1"/>
</dbReference>
<evidence type="ECO:0000313" key="4">
    <source>
        <dbReference type="Proteomes" id="UP001552594"/>
    </source>
</evidence>
<dbReference type="Pfam" id="PF00704">
    <property type="entry name" value="Glyco_hydro_18"/>
    <property type="match status" value="1"/>
</dbReference>
<evidence type="ECO:0000313" key="3">
    <source>
        <dbReference type="EMBL" id="MEV5510048.1"/>
    </source>
</evidence>
<evidence type="ECO:0000259" key="2">
    <source>
        <dbReference type="PROSITE" id="PS51910"/>
    </source>
</evidence>
<dbReference type="Gene3D" id="3.20.20.80">
    <property type="entry name" value="Glycosidases"/>
    <property type="match status" value="1"/>
</dbReference>